<keyword evidence="3" id="KW-1185">Reference proteome</keyword>
<dbReference type="InterPro" id="IPR045136">
    <property type="entry name" value="Iah1-like"/>
</dbReference>
<evidence type="ECO:0000313" key="4">
    <source>
        <dbReference type="WBParaSite" id="maker-unitig_39646-snap-gene-0.2-mRNA-1"/>
    </source>
</evidence>
<sequence>LEDVAHGQYDEDGDGHGQTGDDGDEDLEFVSQQQHFTHAMRLGRCGWIECGAQEQLVWPKLVFIGDSLTEHRSRVEVAGKKPGMRVNALQFVGIRPAERLLARLADRTQGRCDILGRGFAGYTSRWWRALAPRLLTDSLLAGCDLCGVFLGCNDSCGSGHRLHVPVAEFRDNMSCIVGHLKVSSAAVILCHSQGNSESSRRLTPQSKGLSSRQVLLINVPPVAEAGRSAPSDPEFRKSMANCWTFNRALAEAAQEVGVGLVDVFGEFLERQDWPQLLSSDGVHLSPLGSEALFDCLWPAVAERIRHLPALLPDYRDVMSTEDCGLCLRTWRPGADFA</sequence>
<dbReference type="PANTHER" id="PTHR14209:SF19">
    <property type="entry name" value="ISOAMYL ACETATE-HYDROLYZING ESTERASE 1 HOMOLOG"/>
    <property type="match status" value="1"/>
</dbReference>
<name>A0A1I8FLD5_9PLAT</name>
<organism evidence="3 4">
    <name type="scientific">Macrostomum lignano</name>
    <dbReference type="NCBI Taxonomy" id="282301"/>
    <lineage>
        <taxon>Eukaryota</taxon>
        <taxon>Metazoa</taxon>
        <taxon>Spiralia</taxon>
        <taxon>Lophotrochozoa</taxon>
        <taxon>Platyhelminthes</taxon>
        <taxon>Rhabditophora</taxon>
        <taxon>Macrostomorpha</taxon>
        <taxon>Macrostomida</taxon>
        <taxon>Macrostomidae</taxon>
        <taxon>Macrostomum</taxon>
    </lineage>
</organism>
<evidence type="ECO:0000256" key="1">
    <source>
        <dbReference type="SAM" id="MobiDB-lite"/>
    </source>
</evidence>
<dbReference type="PANTHER" id="PTHR14209">
    <property type="entry name" value="ISOAMYL ACETATE-HYDROLYZING ESTERASE 1"/>
    <property type="match status" value="1"/>
</dbReference>
<dbReference type="Gene3D" id="3.40.50.1110">
    <property type="entry name" value="SGNH hydrolase"/>
    <property type="match status" value="1"/>
</dbReference>
<dbReference type="Pfam" id="PF13472">
    <property type="entry name" value="Lipase_GDSL_2"/>
    <property type="match status" value="1"/>
</dbReference>
<protein>
    <submittedName>
        <fullName evidence="4">Isoamyl acetate-hydrolyzing esterase 1 homolog</fullName>
    </submittedName>
</protein>
<dbReference type="AlphaFoldDB" id="A0A1I8FLD5"/>
<dbReference type="SUPFAM" id="SSF52266">
    <property type="entry name" value="SGNH hydrolase"/>
    <property type="match status" value="1"/>
</dbReference>
<dbReference type="WBParaSite" id="maker-unitig_39646-snap-gene-0.2-mRNA-1">
    <property type="protein sequence ID" value="maker-unitig_39646-snap-gene-0.2-mRNA-1"/>
    <property type="gene ID" value="maker-unitig_39646-snap-gene-0.2"/>
</dbReference>
<feature type="region of interest" description="Disordered" evidence="1">
    <location>
        <begin position="1"/>
        <end position="24"/>
    </location>
</feature>
<reference evidence="4" key="1">
    <citation type="submission" date="2016-11" db="UniProtKB">
        <authorList>
            <consortium name="WormBaseParasite"/>
        </authorList>
    </citation>
    <scope>IDENTIFICATION</scope>
</reference>
<feature type="domain" description="SGNH hydrolase-type esterase" evidence="2">
    <location>
        <begin position="63"/>
        <end position="290"/>
    </location>
</feature>
<dbReference type="InterPro" id="IPR013830">
    <property type="entry name" value="SGNH_hydro"/>
</dbReference>
<dbReference type="InterPro" id="IPR036514">
    <property type="entry name" value="SGNH_hydro_sf"/>
</dbReference>
<accession>A0A1I8FLD5</accession>
<dbReference type="Proteomes" id="UP000095280">
    <property type="component" value="Unplaced"/>
</dbReference>
<evidence type="ECO:0000259" key="2">
    <source>
        <dbReference type="Pfam" id="PF13472"/>
    </source>
</evidence>
<evidence type="ECO:0000313" key="3">
    <source>
        <dbReference type="Proteomes" id="UP000095280"/>
    </source>
</evidence>
<proteinExistence type="predicted"/>